<accession>V6F542</accession>
<protein>
    <submittedName>
        <fullName evidence="1">Uncharacterized protein</fullName>
    </submittedName>
</protein>
<reference evidence="1 2" key="1">
    <citation type="journal article" date="2014" name="Genome Announc.">
        <title>Complete genome sequence of Magnetospirillum gryphiswaldense MSR-1.</title>
        <authorList>
            <person name="Wang X."/>
            <person name="Wang Q."/>
            <person name="Zhang W."/>
            <person name="Wang Y."/>
            <person name="Li L."/>
            <person name="Wen T."/>
            <person name="Zhang T."/>
            <person name="Zhang Y."/>
            <person name="Xu J."/>
            <person name="Hu J."/>
            <person name="Li S."/>
            <person name="Liu L."/>
            <person name="Liu J."/>
            <person name="Jiang W."/>
            <person name="Tian J."/>
            <person name="Li Y."/>
            <person name="Schuler D."/>
            <person name="Wang L."/>
            <person name="Li J."/>
        </authorList>
    </citation>
    <scope>NUCLEOTIDE SEQUENCE [LARGE SCALE GENOMIC DNA]</scope>
    <source>
        <strain evidence="2">DSM 6361 / JCM 21280 / NBRC 15271 / MSR-1</strain>
    </source>
</reference>
<sequence length="617" mass="69903">MKPHSLTDRPATLNSRYNRLALVSSPRHLALLNKEDADTLVVICDWLLWQSAVTDGWHCVHFETALIDNHAPDPLDMDIMLRANDWVWLDGVDHTLFHGVSLGRQFCSTAQYIVSAYYRMDLALRKLLSEFSCREVTLYDYWVDRYLVSPDLRHLIVATVARDMGVHFDDQLDPVLPGDPALAAAPSTLGAPPTGWHKLAKQCGLALHGYAMTVMVAVQRRLRPRVNRPLVIANWNMVRSFLQSDPADDCQPMVLAPTLPKTLNLLRRFWSANILPCPYPSVGLTQQEREQIAAMVKVYEAHWSEPAEGLEEAMRRFMRASVLTLDNLLPLARQVKSVQAFLRRYRPSRIVVDGVKSPPLSIFLELGKAQGIPADYIWHSPLAPQNIRFDNLGCESRQEALVERCLSWGKFNDMWLERIGAACSSVRVGNPVLAKYTAMKKSGGGRDVALLLQLVPAFSDVRGLYLSQYEFFVEGVRQLNQLGYKRVIFKMHPSMWREEYYEEIARRFELKVEIRKHGRFEDYVREADLVVGPMVSGAMLEVLASGTPMVAYFLKPSTLDSTYFDGLNVQSDISRLGEAVTNNEFLDPAVVLDLYCDSECGQSPAERFWQALSRSPL</sequence>
<dbReference type="Proteomes" id="UP000018922">
    <property type="component" value="Chromosome I"/>
</dbReference>
<keyword evidence="2" id="KW-1185">Reference proteome</keyword>
<gene>
    <name evidence="1" type="ordered locus">MGMSRv2__3420</name>
</gene>
<dbReference type="SUPFAM" id="SSF53756">
    <property type="entry name" value="UDP-Glycosyltransferase/glycogen phosphorylase"/>
    <property type="match status" value="1"/>
</dbReference>
<dbReference type="EMBL" id="HG794546">
    <property type="protein sequence ID" value="CDL00635.1"/>
    <property type="molecule type" value="Genomic_DNA"/>
</dbReference>
<dbReference type="STRING" id="1430440.MGMSRv2__3420"/>
<name>V6F542_MAGGM</name>
<dbReference type="HOGENOM" id="CLU_442659_0_0_5"/>
<dbReference type="KEGG" id="mgy:MGMSRv2__3420"/>
<proteinExistence type="predicted"/>
<evidence type="ECO:0000313" key="2">
    <source>
        <dbReference type="Proteomes" id="UP000018922"/>
    </source>
</evidence>
<evidence type="ECO:0000313" key="1">
    <source>
        <dbReference type="EMBL" id="CDL00635.1"/>
    </source>
</evidence>
<dbReference type="AlphaFoldDB" id="V6F542"/>
<organism evidence="1 2">
    <name type="scientific">Magnetospirillum gryphiswaldense (strain DSM 6361 / JCM 21280 / NBRC 15271 / MSR-1)</name>
    <dbReference type="NCBI Taxonomy" id="431944"/>
    <lineage>
        <taxon>Bacteria</taxon>
        <taxon>Pseudomonadati</taxon>
        <taxon>Pseudomonadota</taxon>
        <taxon>Alphaproteobacteria</taxon>
        <taxon>Rhodospirillales</taxon>
        <taxon>Rhodospirillaceae</taxon>
        <taxon>Magnetospirillum</taxon>
    </lineage>
</organism>